<evidence type="ECO:0000259" key="14">
    <source>
        <dbReference type="SMART" id="SM01016"/>
    </source>
</evidence>
<dbReference type="Pfam" id="PF00750">
    <property type="entry name" value="tRNA-synt_1d"/>
    <property type="match status" value="1"/>
</dbReference>
<dbReference type="GO" id="GO:0005737">
    <property type="term" value="C:cytoplasm"/>
    <property type="evidence" value="ECO:0007669"/>
    <property type="project" value="UniProtKB-SubCell"/>
</dbReference>
<dbReference type="SMART" id="SM01016">
    <property type="entry name" value="Arg_tRNA_synt_N"/>
    <property type="match status" value="1"/>
</dbReference>
<dbReference type="InterPro" id="IPR005148">
    <property type="entry name" value="Arg-tRNA-synth_N"/>
</dbReference>
<evidence type="ECO:0000313" key="15">
    <source>
        <dbReference type="EMBL" id="OEG71431.1"/>
    </source>
</evidence>
<dbReference type="EC" id="6.1.1.19" evidence="11"/>
<dbReference type="Gene3D" id="3.40.50.620">
    <property type="entry name" value="HUPs"/>
    <property type="match status" value="1"/>
</dbReference>
<dbReference type="PROSITE" id="PS00178">
    <property type="entry name" value="AA_TRNA_LIGASE_I"/>
    <property type="match status" value="1"/>
</dbReference>
<dbReference type="AlphaFoldDB" id="A0A1E5ILR9"/>
<evidence type="ECO:0000256" key="1">
    <source>
        <dbReference type="ARBA" id="ARBA00004496"/>
    </source>
</evidence>
<dbReference type="HAMAP" id="MF_00123">
    <property type="entry name" value="Arg_tRNA_synth"/>
    <property type="match status" value="1"/>
</dbReference>
<comment type="subunit">
    <text evidence="3 11">Monomer.</text>
</comment>
<evidence type="ECO:0000256" key="10">
    <source>
        <dbReference type="ARBA" id="ARBA00049339"/>
    </source>
</evidence>
<keyword evidence="7 11" id="KW-0067">ATP-binding</keyword>
<proteinExistence type="inferred from homology"/>
<reference evidence="15 16" key="1">
    <citation type="submission" date="2015-11" db="EMBL/GenBank/DDBJ databases">
        <title>Evidence for parallel genomic evolution in an endosymbiosis of termite gut flagellates.</title>
        <authorList>
            <person name="Zheng H."/>
        </authorList>
    </citation>
    <scope>NUCLEOTIDE SEQUENCE [LARGE SCALE GENOMIC DNA]</scope>
    <source>
        <strain evidence="15 16">CET450</strain>
    </source>
</reference>
<evidence type="ECO:0000313" key="16">
    <source>
        <dbReference type="Proteomes" id="UP000095237"/>
    </source>
</evidence>
<dbReference type="PRINTS" id="PR01038">
    <property type="entry name" value="TRNASYNTHARG"/>
</dbReference>
<dbReference type="PANTHER" id="PTHR11956:SF5">
    <property type="entry name" value="ARGININE--TRNA LIGASE, CYTOPLASMIC"/>
    <property type="match status" value="1"/>
</dbReference>
<evidence type="ECO:0000256" key="8">
    <source>
        <dbReference type="ARBA" id="ARBA00022917"/>
    </source>
</evidence>
<feature type="domain" description="DALR anticodon binding" evidence="13">
    <location>
        <begin position="432"/>
        <end position="552"/>
    </location>
</feature>
<keyword evidence="16" id="KW-1185">Reference proteome</keyword>
<comment type="similarity">
    <text evidence="2 11 12">Belongs to the class-I aminoacyl-tRNA synthetase family.</text>
</comment>
<dbReference type="EMBL" id="LNVX01000218">
    <property type="protein sequence ID" value="OEG71431.1"/>
    <property type="molecule type" value="Genomic_DNA"/>
</dbReference>
<dbReference type="FunFam" id="1.10.730.10:FF:000008">
    <property type="entry name" value="Arginine--tRNA ligase"/>
    <property type="match status" value="1"/>
</dbReference>
<dbReference type="CDD" id="cd00671">
    <property type="entry name" value="ArgRS_core"/>
    <property type="match status" value="1"/>
</dbReference>
<dbReference type="SMART" id="SM00836">
    <property type="entry name" value="DALR_1"/>
    <property type="match status" value="1"/>
</dbReference>
<feature type="short sequence motif" description="'HIGH' region" evidence="11">
    <location>
        <begin position="129"/>
        <end position="139"/>
    </location>
</feature>
<evidence type="ECO:0000256" key="2">
    <source>
        <dbReference type="ARBA" id="ARBA00005594"/>
    </source>
</evidence>
<evidence type="ECO:0000256" key="11">
    <source>
        <dbReference type="HAMAP-Rule" id="MF_00123"/>
    </source>
</evidence>
<dbReference type="SUPFAM" id="SSF52374">
    <property type="entry name" value="Nucleotidylyl transferase"/>
    <property type="match status" value="1"/>
</dbReference>
<dbReference type="Pfam" id="PF05746">
    <property type="entry name" value="DALR_1"/>
    <property type="match status" value="1"/>
</dbReference>
<keyword evidence="6 11" id="KW-0547">Nucleotide-binding</keyword>
<dbReference type="NCBIfam" id="TIGR00456">
    <property type="entry name" value="argS"/>
    <property type="match status" value="1"/>
</dbReference>
<sequence>MIRQTIKGSLKAIIAKYLQDKGITDSLNFTLEVPPGNIDADFALNAAMLIAKKVKTNPRTVAQELIDITVREIPELIEKAEMAGAGFINLHIKNEILYKELETILREKDKYGSFPENNKEKILVEFVSANPTGPLHIGHGRGAAIGDSIARILKHLGYNVTKEYYLNDHGNQMLVLSKSVEIRFKQLKGEKIDFPADHYQGGYITDIAKRLVSENRNIDKINFKYEAVKEILSGIKNDLKDFAVEFDGWFSESKIIADKDKNGKTEVDKTCKYLLSKGDAYVKGGALWLASTKFADGKDRVLKRSDGRYTYLASDTAYHKNKFERGFTKLVNLWGADHHGYVARIKACIQMLGFDKEALDIILYQFVSLVRNGQSVTMSTRTGEFITLKEVADEVGKDACRFFFLLRAPDSRLEFDLELAKKQSSENPVFYVQYVNARCSSIIRKSKNIGGITAEIKNIHFSLLNTKEERDLIKQLAEFCDTLALSEKTMSPHHFTVYLIELADIFHKFYEKCRVLTSDANLTSARLKLIEGVAIIIKNSLNLLGISVPDKM</sequence>
<dbReference type="SUPFAM" id="SSF47323">
    <property type="entry name" value="Anticodon-binding domain of a subclass of class I aminoacyl-tRNA synthetases"/>
    <property type="match status" value="1"/>
</dbReference>
<keyword evidence="4 11" id="KW-0963">Cytoplasm</keyword>
<dbReference type="InterPro" id="IPR001412">
    <property type="entry name" value="aa-tRNA-synth_I_CS"/>
</dbReference>
<evidence type="ECO:0000256" key="5">
    <source>
        <dbReference type="ARBA" id="ARBA00022598"/>
    </source>
</evidence>
<dbReference type="Proteomes" id="UP000095237">
    <property type="component" value="Unassembled WGS sequence"/>
</dbReference>
<evidence type="ECO:0000256" key="7">
    <source>
        <dbReference type="ARBA" id="ARBA00022840"/>
    </source>
</evidence>
<keyword evidence="8 11" id="KW-0648">Protein biosynthesis</keyword>
<organism evidence="15 16">
    <name type="scientific">Endomicrobium trichonymphae</name>
    <dbReference type="NCBI Taxonomy" id="1408204"/>
    <lineage>
        <taxon>Bacteria</taxon>
        <taxon>Pseudomonadati</taxon>
        <taxon>Elusimicrobiota</taxon>
        <taxon>Endomicrobiia</taxon>
        <taxon>Endomicrobiales</taxon>
        <taxon>Endomicrobiaceae</taxon>
        <taxon>Candidatus Endomicrobiellum</taxon>
    </lineage>
</organism>
<dbReference type="InterPro" id="IPR014729">
    <property type="entry name" value="Rossmann-like_a/b/a_fold"/>
</dbReference>
<dbReference type="GO" id="GO:0005524">
    <property type="term" value="F:ATP binding"/>
    <property type="evidence" value="ECO:0007669"/>
    <property type="project" value="UniProtKB-UniRule"/>
</dbReference>
<comment type="catalytic activity">
    <reaction evidence="10 11">
        <text>tRNA(Arg) + L-arginine + ATP = L-arginyl-tRNA(Arg) + AMP + diphosphate</text>
        <dbReference type="Rhea" id="RHEA:20301"/>
        <dbReference type="Rhea" id="RHEA-COMP:9658"/>
        <dbReference type="Rhea" id="RHEA-COMP:9673"/>
        <dbReference type="ChEBI" id="CHEBI:30616"/>
        <dbReference type="ChEBI" id="CHEBI:32682"/>
        <dbReference type="ChEBI" id="CHEBI:33019"/>
        <dbReference type="ChEBI" id="CHEBI:78442"/>
        <dbReference type="ChEBI" id="CHEBI:78513"/>
        <dbReference type="ChEBI" id="CHEBI:456215"/>
        <dbReference type="EC" id="6.1.1.19"/>
    </reaction>
</comment>
<dbReference type="Gene3D" id="1.10.730.10">
    <property type="entry name" value="Isoleucyl-tRNA Synthetase, Domain 1"/>
    <property type="match status" value="1"/>
</dbReference>
<evidence type="ECO:0000256" key="12">
    <source>
        <dbReference type="RuleBase" id="RU363038"/>
    </source>
</evidence>
<evidence type="ECO:0000256" key="3">
    <source>
        <dbReference type="ARBA" id="ARBA00011245"/>
    </source>
</evidence>
<comment type="subcellular location">
    <subcellularLocation>
        <location evidence="1 11">Cytoplasm</location>
    </subcellularLocation>
</comment>
<dbReference type="SUPFAM" id="SSF55190">
    <property type="entry name" value="Arginyl-tRNA synthetase (ArgRS), N-terminal 'additional' domain"/>
    <property type="match status" value="1"/>
</dbReference>
<gene>
    <name evidence="11" type="primary">argS</name>
    <name evidence="15" type="ORF">ATZ36_15040</name>
</gene>
<dbReference type="InterPro" id="IPR008909">
    <property type="entry name" value="DALR_anticod-bd"/>
</dbReference>
<protein>
    <recommendedName>
        <fullName evidence="11">Arginine--tRNA ligase</fullName>
        <ecNumber evidence="11">6.1.1.19</ecNumber>
    </recommendedName>
    <alternativeName>
        <fullName evidence="11">Arginyl-tRNA synthetase</fullName>
        <shortName evidence="11">ArgRS</shortName>
    </alternativeName>
</protein>
<dbReference type="InterPro" id="IPR001278">
    <property type="entry name" value="Arg-tRNA-ligase"/>
</dbReference>
<keyword evidence="5 11" id="KW-0436">Ligase</keyword>
<evidence type="ECO:0000256" key="4">
    <source>
        <dbReference type="ARBA" id="ARBA00022490"/>
    </source>
</evidence>
<dbReference type="GO" id="GO:0006420">
    <property type="term" value="P:arginyl-tRNA aminoacylation"/>
    <property type="evidence" value="ECO:0007669"/>
    <property type="project" value="UniProtKB-UniRule"/>
</dbReference>
<comment type="caution">
    <text evidence="15">The sequence shown here is derived from an EMBL/GenBank/DDBJ whole genome shotgun (WGS) entry which is preliminary data.</text>
</comment>
<accession>A0A1E5ILR9</accession>
<dbReference type="PANTHER" id="PTHR11956">
    <property type="entry name" value="ARGINYL-TRNA SYNTHETASE"/>
    <property type="match status" value="1"/>
</dbReference>
<dbReference type="GO" id="GO:0004814">
    <property type="term" value="F:arginine-tRNA ligase activity"/>
    <property type="evidence" value="ECO:0007669"/>
    <property type="project" value="UniProtKB-UniRule"/>
</dbReference>
<dbReference type="InterPro" id="IPR009080">
    <property type="entry name" value="tRNAsynth_Ia_anticodon-bd"/>
</dbReference>
<dbReference type="Gene3D" id="3.30.1360.70">
    <property type="entry name" value="Arginyl tRNA synthetase N-terminal domain"/>
    <property type="match status" value="1"/>
</dbReference>
<evidence type="ECO:0000259" key="13">
    <source>
        <dbReference type="SMART" id="SM00836"/>
    </source>
</evidence>
<dbReference type="Pfam" id="PF03485">
    <property type="entry name" value="Arg_tRNA_synt_N"/>
    <property type="match status" value="1"/>
</dbReference>
<name>A0A1E5ILR9_ENDTX</name>
<dbReference type="FunFam" id="3.40.50.620:FF:000062">
    <property type="entry name" value="Arginine--tRNA ligase"/>
    <property type="match status" value="1"/>
</dbReference>
<evidence type="ECO:0000256" key="9">
    <source>
        <dbReference type="ARBA" id="ARBA00023146"/>
    </source>
</evidence>
<dbReference type="InterPro" id="IPR035684">
    <property type="entry name" value="ArgRS_core"/>
</dbReference>
<dbReference type="InterPro" id="IPR036695">
    <property type="entry name" value="Arg-tRNA-synth_N_sf"/>
</dbReference>
<evidence type="ECO:0000256" key="6">
    <source>
        <dbReference type="ARBA" id="ARBA00022741"/>
    </source>
</evidence>
<keyword evidence="9 11" id="KW-0030">Aminoacyl-tRNA synthetase</keyword>
<feature type="domain" description="Arginyl tRNA synthetase N-terminal" evidence="14">
    <location>
        <begin position="4"/>
        <end position="92"/>
    </location>
</feature>